<dbReference type="AlphaFoldDB" id="A0A5C6P5W7"/>
<accession>A0A5C6P5W7</accession>
<organism evidence="1 2">
    <name type="scientific">Takifugu flavidus</name>
    <name type="common">sansaifugu</name>
    <dbReference type="NCBI Taxonomy" id="433684"/>
    <lineage>
        <taxon>Eukaryota</taxon>
        <taxon>Metazoa</taxon>
        <taxon>Chordata</taxon>
        <taxon>Craniata</taxon>
        <taxon>Vertebrata</taxon>
        <taxon>Euteleostomi</taxon>
        <taxon>Actinopterygii</taxon>
        <taxon>Neopterygii</taxon>
        <taxon>Teleostei</taxon>
        <taxon>Neoteleostei</taxon>
        <taxon>Acanthomorphata</taxon>
        <taxon>Eupercaria</taxon>
        <taxon>Tetraodontiformes</taxon>
        <taxon>Tetradontoidea</taxon>
        <taxon>Tetraodontidae</taxon>
        <taxon>Takifugu</taxon>
    </lineage>
</organism>
<name>A0A5C6P5W7_9TELE</name>
<evidence type="ECO:0000313" key="1">
    <source>
        <dbReference type="EMBL" id="TWW73580.1"/>
    </source>
</evidence>
<dbReference type="EMBL" id="RHFK02000007">
    <property type="protein sequence ID" value="TWW73580.1"/>
    <property type="molecule type" value="Genomic_DNA"/>
</dbReference>
<protein>
    <submittedName>
        <fullName evidence="1">Uncharacterized protein</fullName>
    </submittedName>
</protein>
<keyword evidence="2" id="KW-1185">Reference proteome</keyword>
<evidence type="ECO:0000313" key="2">
    <source>
        <dbReference type="Proteomes" id="UP000324091"/>
    </source>
</evidence>
<reference evidence="1 2" key="1">
    <citation type="submission" date="2019-04" db="EMBL/GenBank/DDBJ databases">
        <title>Chromosome genome assembly for Takifugu flavidus.</title>
        <authorList>
            <person name="Xiao S."/>
        </authorList>
    </citation>
    <scope>NUCLEOTIDE SEQUENCE [LARGE SCALE GENOMIC DNA]</scope>
    <source>
        <strain evidence="1">HTHZ2018</strain>
        <tissue evidence="1">Muscle</tissue>
    </source>
</reference>
<dbReference type="Proteomes" id="UP000324091">
    <property type="component" value="Chromosome 15"/>
</dbReference>
<gene>
    <name evidence="1" type="ORF">D4764_15G0009740</name>
</gene>
<sequence>MFTKVLKASVRSVVRLQSTSIAAHPAGSNSGSASIGYSFGG</sequence>
<comment type="caution">
    <text evidence="1">The sequence shown here is derived from an EMBL/GenBank/DDBJ whole genome shotgun (WGS) entry which is preliminary data.</text>
</comment>
<proteinExistence type="predicted"/>